<evidence type="ECO:0000259" key="8">
    <source>
        <dbReference type="PROSITE" id="PS50928"/>
    </source>
</evidence>
<dbReference type="PANTHER" id="PTHR43163:SF6">
    <property type="entry name" value="DIPEPTIDE TRANSPORT SYSTEM PERMEASE PROTEIN DPPB-RELATED"/>
    <property type="match status" value="1"/>
</dbReference>
<keyword evidence="2 7" id="KW-0813">Transport</keyword>
<comment type="subcellular location">
    <subcellularLocation>
        <location evidence="1 7">Cell membrane</location>
        <topology evidence="1 7">Multi-pass membrane protein</topology>
    </subcellularLocation>
</comment>
<keyword evidence="5 7" id="KW-1133">Transmembrane helix</keyword>
<evidence type="ECO:0000313" key="10">
    <source>
        <dbReference type="Proteomes" id="UP000037688"/>
    </source>
</evidence>
<dbReference type="PANTHER" id="PTHR43163">
    <property type="entry name" value="DIPEPTIDE TRANSPORT SYSTEM PERMEASE PROTEIN DPPB-RELATED"/>
    <property type="match status" value="1"/>
</dbReference>
<comment type="similarity">
    <text evidence="7">Belongs to the binding-protein-dependent transport system permease family.</text>
</comment>
<feature type="transmembrane region" description="Helical" evidence="7">
    <location>
        <begin position="241"/>
        <end position="267"/>
    </location>
</feature>
<dbReference type="EMBL" id="LITU01000064">
    <property type="protein sequence ID" value="KOY15258.1"/>
    <property type="molecule type" value="Genomic_DNA"/>
</dbReference>
<feature type="transmembrane region" description="Helical" evidence="7">
    <location>
        <begin position="287"/>
        <end position="313"/>
    </location>
</feature>
<dbReference type="InterPro" id="IPR000515">
    <property type="entry name" value="MetI-like"/>
</dbReference>
<dbReference type="PROSITE" id="PS50928">
    <property type="entry name" value="ABC_TM1"/>
    <property type="match status" value="1"/>
</dbReference>
<dbReference type="InterPro" id="IPR045621">
    <property type="entry name" value="BPD_transp_1_N"/>
</dbReference>
<name>A0A0M9BMG9_9BACL</name>
<dbReference type="InterPro" id="IPR035906">
    <property type="entry name" value="MetI-like_sf"/>
</dbReference>
<evidence type="ECO:0000256" key="3">
    <source>
        <dbReference type="ARBA" id="ARBA00022475"/>
    </source>
</evidence>
<feature type="transmembrane region" description="Helical" evidence="7">
    <location>
        <begin position="184"/>
        <end position="206"/>
    </location>
</feature>
<evidence type="ECO:0000256" key="2">
    <source>
        <dbReference type="ARBA" id="ARBA00022448"/>
    </source>
</evidence>
<gene>
    <name evidence="9" type="ORF">AMS66_17125</name>
</gene>
<dbReference type="SUPFAM" id="SSF161098">
    <property type="entry name" value="MetI-like"/>
    <property type="match status" value="1"/>
</dbReference>
<dbReference type="OrthoDB" id="24153at2"/>
<accession>A0A0M9BMG9</accession>
<evidence type="ECO:0000313" key="9">
    <source>
        <dbReference type="EMBL" id="KOY15258.1"/>
    </source>
</evidence>
<comment type="caution">
    <text evidence="9">The sequence shown here is derived from an EMBL/GenBank/DDBJ whole genome shotgun (WGS) entry which is preliminary data.</text>
</comment>
<evidence type="ECO:0000256" key="6">
    <source>
        <dbReference type="ARBA" id="ARBA00023136"/>
    </source>
</evidence>
<reference evidence="9 10" key="1">
    <citation type="submission" date="2015-08" db="EMBL/GenBank/DDBJ databases">
        <title>Draft genome sequence of cellulolytic and xylanolytic Paenibacillus sp. A59, isolated from a decaying forest soil from Patagonia, Argentina.</title>
        <authorList>
            <person name="Ghio S."/>
            <person name="Caceres A.M."/>
            <person name="Talia P."/>
            <person name="Grasso D."/>
            <person name="Campos E."/>
        </authorList>
    </citation>
    <scope>NUCLEOTIDE SEQUENCE [LARGE SCALE GENOMIC DNA]</scope>
    <source>
        <strain evidence="9 10">A59</strain>
    </source>
</reference>
<dbReference type="AlphaFoldDB" id="A0A0M9BMG9"/>
<dbReference type="CDD" id="cd06261">
    <property type="entry name" value="TM_PBP2"/>
    <property type="match status" value="1"/>
</dbReference>
<dbReference type="Proteomes" id="UP000037688">
    <property type="component" value="Unassembled WGS sequence"/>
</dbReference>
<dbReference type="NCBIfam" id="NF045472">
    <property type="entry name" value="Opp4B"/>
    <property type="match status" value="1"/>
</dbReference>
<organism evidence="9 10">
    <name type="scientific">Paenibacillus xylanivorans</name>
    <dbReference type="NCBI Taxonomy" id="1705561"/>
    <lineage>
        <taxon>Bacteria</taxon>
        <taxon>Bacillati</taxon>
        <taxon>Bacillota</taxon>
        <taxon>Bacilli</taxon>
        <taxon>Bacillales</taxon>
        <taxon>Paenibacillaceae</taxon>
        <taxon>Paenibacillus</taxon>
    </lineage>
</organism>
<evidence type="ECO:0000256" key="5">
    <source>
        <dbReference type="ARBA" id="ARBA00022989"/>
    </source>
</evidence>
<dbReference type="Pfam" id="PF19300">
    <property type="entry name" value="BPD_transp_1_N"/>
    <property type="match status" value="1"/>
</dbReference>
<proteinExistence type="inferred from homology"/>
<dbReference type="Gene3D" id="1.10.3720.10">
    <property type="entry name" value="MetI-like"/>
    <property type="match status" value="1"/>
</dbReference>
<keyword evidence="6 7" id="KW-0472">Membrane</keyword>
<dbReference type="PATRIC" id="fig|1705561.3.peg.3510"/>
<keyword evidence="10" id="KW-1185">Reference proteome</keyword>
<feature type="domain" description="ABC transmembrane type-1" evidence="8">
    <location>
        <begin position="95"/>
        <end position="306"/>
    </location>
</feature>
<feature type="transmembrane region" description="Helical" evidence="7">
    <location>
        <begin position="140"/>
        <end position="164"/>
    </location>
</feature>
<evidence type="ECO:0000256" key="7">
    <source>
        <dbReference type="RuleBase" id="RU363032"/>
    </source>
</evidence>
<keyword evidence="4 7" id="KW-0812">Transmembrane</keyword>
<dbReference type="Pfam" id="PF00528">
    <property type="entry name" value="BPD_transp_1"/>
    <property type="match status" value="1"/>
</dbReference>
<evidence type="ECO:0000256" key="1">
    <source>
        <dbReference type="ARBA" id="ARBA00004651"/>
    </source>
</evidence>
<dbReference type="RefSeq" id="WP_053781962.1">
    <property type="nucleotide sequence ID" value="NZ_LITU01000064.1"/>
</dbReference>
<feature type="transmembrane region" description="Helical" evidence="7">
    <location>
        <begin position="99"/>
        <end position="119"/>
    </location>
</feature>
<keyword evidence="3" id="KW-1003">Cell membrane</keyword>
<dbReference type="GO" id="GO:0005886">
    <property type="term" value="C:plasma membrane"/>
    <property type="evidence" value="ECO:0007669"/>
    <property type="project" value="UniProtKB-SubCell"/>
</dbReference>
<evidence type="ECO:0000256" key="4">
    <source>
        <dbReference type="ARBA" id="ARBA00022692"/>
    </source>
</evidence>
<sequence length="320" mass="35926">MWKTIVRRIIIMIPQIFLLSLLVFLMAKAMPGDALTGLLDPSIDPKALDEQRERLGLNNPWYVQYWDWIKNAAQGDFGQSFRFKMPVSDLIGQRVANTFWLALATLVFTYLIAIPLGIISGRYNDTWSDRLITGYTYLGFAAPLFIFALVMLWIFGFHFGWFPTGGSVEPGLTPGSFSYITSKFYHLLLPSLSMALIATVSTVQYLRSEIIDIKHKEFVLTARAKGASESRIYNRHILRNSLLPIAAFFGYEITGLIGGTIFIESIFSYPGMGQLFLNSISLRDFSVVTALVLLYGIATILGSLLSDIILGIVDPRIRIK</sequence>
<dbReference type="GO" id="GO:0055085">
    <property type="term" value="P:transmembrane transport"/>
    <property type="evidence" value="ECO:0007669"/>
    <property type="project" value="InterPro"/>
</dbReference>
<protein>
    <submittedName>
        <fullName evidence="9">Peptide ABC transporter permease</fullName>
    </submittedName>
</protein>